<keyword evidence="4" id="KW-1185">Reference proteome</keyword>
<evidence type="ECO:0000256" key="2">
    <source>
        <dbReference type="SAM" id="SignalP"/>
    </source>
</evidence>
<accession>A0A5N4D5Q4</accession>
<comment type="caution">
    <text evidence="3">The sequence shown here is derived from an EMBL/GenBank/DDBJ whole genome shotgun (WGS) entry which is preliminary data.</text>
</comment>
<organism evidence="3 4">
    <name type="scientific">Camelus dromedarius</name>
    <name type="common">Dromedary</name>
    <name type="synonym">Arabian camel</name>
    <dbReference type="NCBI Taxonomy" id="9838"/>
    <lineage>
        <taxon>Eukaryota</taxon>
        <taxon>Metazoa</taxon>
        <taxon>Chordata</taxon>
        <taxon>Craniata</taxon>
        <taxon>Vertebrata</taxon>
        <taxon>Euteleostomi</taxon>
        <taxon>Mammalia</taxon>
        <taxon>Eutheria</taxon>
        <taxon>Laurasiatheria</taxon>
        <taxon>Artiodactyla</taxon>
        <taxon>Tylopoda</taxon>
        <taxon>Camelidae</taxon>
        <taxon>Camelus</taxon>
    </lineage>
</organism>
<reference evidence="3 4" key="1">
    <citation type="journal article" date="2019" name="Mol. Ecol. Resour.">
        <title>Improving Illumina assemblies with Hi-C and long reads: an example with the North African dromedary.</title>
        <authorList>
            <person name="Elbers J.P."/>
            <person name="Rogers M.F."/>
            <person name="Perelman P.L."/>
            <person name="Proskuryakova A.A."/>
            <person name="Serdyukova N.A."/>
            <person name="Johnson W.E."/>
            <person name="Horin P."/>
            <person name="Corander J."/>
            <person name="Murphy D."/>
            <person name="Burger P.A."/>
        </authorList>
    </citation>
    <scope>NUCLEOTIDE SEQUENCE [LARGE SCALE GENOMIC DNA]</scope>
    <source>
        <strain evidence="3">Drom800</strain>
        <tissue evidence="3">Blood</tissue>
    </source>
</reference>
<protein>
    <submittedName>
        <fullName evidence="3">Mitochondrial Rho GTPase 1</fullName>
    </submittedName>
</protein>
<evidence type="ECO:0000313" key="3">
    <source>
        <dbReference type="EMBL" id="KAB1266346.1"/>
    </source>
</evidence>
<proteinExistence type="predicted"/>
<name>A0A5N4D5Q4_CAMDR</name>
<dbReference type="EMBL" id="JWIN03000016">
    <property type="protein sequence ID" value="KAB1266346.1"/>
    <property type="molecule type" value="Genomic_DNA"/>
</dbReference>
<gene>
    <name evidence="3" type="ORF">Cadr_000019325</name>
</gene>
<keyword evidence="2" id="KW-0732">Signal</keyword>
<feature type="signal peptide" evidence="2">
    <location>
        <begin position="1"/>
        <end position="15"/>
    </location>
</feature>
<sequence>MCITALGFLPVPFFCELCCELQTVHVYKRLRARVAEWGAVLLADDEGSVTHQVHAVSSVEDSIFMESSHGPLFLEARHVTQADLKSSTFWLRASFGATVFAVLGFAMYKALLKQR</sequence>
<evidence type="ECO:0000313" key="4">
    <source>
        <dbReference type="Proteomes" id="UP000299084"/>
    </source>
</evidence>
<keyword evidence="1" id="KW-0812">Transmembrane</keyword>
<feature type="chain" id="PRO_5024348372" evidence="2">
    <location>
        <begin position="16"/>
        <end position="115"/>
    </location>
</feature>
<keyword evidence="1" id="KW-1133">Transmembrane helix</keyword>
<keyword evidence="1" id="KW-0472">Membrane</keyword>
<dbReference type="AlphaFoldDB" id="A0A5N4D5Q4"/>
<feature type="transmembrane region" description="Helical" evidence="1">
    <location>
        <begin position="89"/>
        <end position="108"/>
    </location>
</feature>
<evidence type="ECO:0000256" key="1">
    <source>
        <dbReference type="SAM" id="Phobius"/>
    </source>
</evidence>
<dbReference type="Proteomes" id="UP000299084">
    <property type="component" value="Unassembled WGS sequence"/>
</dbReference>